<dbReference type="Pfam" id="PF00326">
    <property type="entry name" value="Peptidase_S9"/>
    <property type="match status" value="1"/>
</dbReference>
<dbReference type="PROSITE" id="PS51257">
    <property type="entry name" value="PROKAR_LIPOPROTEIN"/>
    <property type="match status" value="1"/>
</dbReference>
<dbReference type="Gene3D" id="3.40.50.1820">
    <property type="entry name" value="alpha/beta hydrolase"/>
    <property type="match status" value="1"/>
</dbReference>
<keyword evidence="5" id="KW-1185">Reference proteome</keyword>
<dbReference type="InterPro" id="IPR029058">
    <property type="entry name" value="AB_hydrolase_fold"/>
</dbReference>
<dbReference type="InterPro" id="IPR002469">
    <property type="entry name" value="Peptidase_S9B_N"/>
</dbReference>
<dbReference type="Gene3D" id="2.140.10.30">
    <property type="entry name" value="Dipeptidylpeptidase IV, N-terminal domain"/>
    <property type="match status" value="1"/>
</dbReference>
<dbReference type="Pfam" id="PF00930">
    <property type="entry name" value="DPPIV_N"/>
    <property type="match status" value="1"/>
</dbReference>
<accession>A0A432W3V6</accession>
<dbReference type="InterPro" id="IPR050278">
    <property type="entry name" value="Serine_Prot_S9B/DPPIV"/>
</dbReference>
<protein>
    <submittedName>
        <fullName evidence="4">S9 family peptidase</fullName>
    </submittedName>
</protein>
<feature type="domain" description="Peptidase S9 prolyl oligopeptidase catalytic" evidence="2">
    <location>
        <begin position="558"/>
        <end position="755"/>
    </location>
</feature>
<keyword evidence="1" id="KW-0732">Signal</keyword>
<sequence>MKLLKPMTLAAMFGLLLGGCASSPQDTQSEPTFSLQELYQDNLFAVQSFTSSRWLQDGSGYTTLESSDDDDGQHIVRYHPRTEEREVLVSAEQLTPQGEEKALSIADYQWSEDGNKVLIFTNTRRSWRTHTLGDYWVLDRNTDQLLQLGQGFPESTLQFAKFDPAGERVAYVMQNDIYVQNLQTQEIKALTYDGSDTLINGTFDWVNEEEFYLRDGFRWSPDGQHIAYWQVDTSDVPMFTLIDNVSELYPTTTQFPYPKVGETNSALRIGVLPADGGDTQWMNIPGEPRDHYLVRMEWAGNSHELLIQQMNRLQNTMHLWLTEADTGAAHQLLTEQSDAWVEQVDDVQFFNAGNSFTWLSERNGYRQLYRIDRETHGTGITPLTYGEHRQYDVIDVKQILIDDQGAGWVYYLAAPDNPLQQVLMRASLTGDAVERLTPEDWPGSHDYQISEDAEFAIHHVSRLGQAPQTRMLSLPDHQAIADLELNTPLQNTLDERITSDTEFFRVTARDGLEMDAYIMRPADFDERREYPLVMYVYGEPWGQTVADRWLGHSWLWHEYLTQQGYIVVSVDNRGTRSPRGQEWRHSIYKQLGVVTVRDQADALDEILSRWSYIDGDRVAIWGHSGGGSQTLNALFRYPDRFHVGIALAPVPDLRLYDTIYQERYSGLLPEEADSYEETSAVTHAANLEGELLLVHGTADDNVHYQGTERLKDELIRHQKQFRFMAYPNRTHGISEGEGTSLHLRTLMTEFLSEKLAH</sequence>
<feature type="chain" id="PRO_5019433993" evidence="1">
    <location>
        <begin position="22"/>
        <end position="757"/>
    </location>
</feature>
<dbReference type="EMBL" id="PIPL01000003">
    <property type="protein sequence ID" value="RUO24043.1"/>
    <property type="molecule type" value="Genomic_DNA"/>
</dbReference>
<name>A0A432W3V6_9GAMM</name>
<evidence type="ECO:0000259" key="2">
    <source>
        <dbReference type="Pfam" id="PF00326"/>
    </source>
</evidence>
<reference evidence="4 5" key="1">
    <citation type="journal article" date="2011" name="Front. Microbiol.">
        <title>Genomic signatures of strain selection and enhancement in Bacillus atrophaeus var. globigii, a historical biowarfare simulant.</title>
        <authorList>
            <person name="Gibbons H.S."/>
            <person name="Broomall S.M."/>
            <person name="McNew L.A."/>
            <person name="Daligault H."/>
            <person name="Chapman C."/>
            <person name="Bruce D."/>
            <person name="Karavis M."/>
            <person name="Krepps M."/>
            <person name="McGregor P.A."/>
            <person name="Hong C."/>
            <person name="Park K.H."/>
            <person name="Akmal A."/>
            <person name="Feldman A."/>
            <person name="Lin J.S."/>
            <person name="Chang W.E."/>
            <person name="Higgs B.W."/>
            <person name="Demirev P."/>
            <person name="Lindquist J."/>
            <person name="Liem A."/>
            <person name="Fochler E."/>
            <person name="Read T.D."/>
            <person name="Tapia R."/>
            <person name="Johnson S."/>
            <person name="Bishop-Lilly K.A."/>
            <person name="Detter C."/>
            <person name="Han C."/>
            <person name="Sozhamannan S."/>
            <person name="Rosenzweig C.N."/>
            <person name="Skowronski E.W."/>
        </authorList>
    </citation>
    <scope>NUCLEOTIDE SEQUENCE [LARGE SCALE GENOMIC DNA]</scope>
    <source>
        <strain evidence="4 5">MLST1</strain>
    </source>
</reference>
<dbReference type="AlphaFoldDB" id="A0A432W3V6"/>
<dbReference type="SUPFAM" id="SSF82171">
    <property type="entry name" value="DPP6 N-terminal domain-like"/>
    <property type="match status" value="1"/>
</dbReference>
<dbReference type="SUPFAM" id="SSF53474">
    <property type="entry name" value="alpha/beta-Hydrolases"/>
    <property type="match status" value="1"/>
</dbReference>
<dbReference type="GO" id="GO:0006508">
    <property type="term" value="P:proteolysis"/>
    <property type="evidence" value="ECO:0007669"/>
    <property type="project" value="InterPro"/>
</dbReference>
<gene>
    <name evidence="4" type="ORF">CWE09_12935</name>
</gene>
<dbReference type="GO" id="GO:0008239">
    <property type="term" value="F:dipeptidyl-peptidase activity"/>
    <property type="evidence" value="ECO:0007669"/>
    <property type="project" value="TreeGrafter"/>
</dbReference>
<comment type="caution">
    <text evidence="4">The sequence shown here is derived from an EMBL/GenBank/DDBJ whole genome shotgun (WGS) entry which is preliminary data.</text>
</comment>
<evidence type="ECO:0000256" key="1">
    <source>
        <dbReference type="SAM" id="SignalP"/>
    </source>
</evidence>
<dbReference type="PANTHER" id="PTHR11731">
    <property type="entry name" value="PROTEASE FAMILY S9B,C DIPEPTIDYL-PEPTIDASE IV-RELATED"/>
    <property type="match status" value="1"/>
</dbReference>
<evidence type="ECO:0000259" key="3">
    <source>
        <dbReference type="Pfam" id="PF00930"/>
    </source>
</evidence>
<feature type="domain" description="Dipeptidylpeptidase IV N-terminal" evidence="3">
    <location>
        <begin position="111"/>
        <end position="464"/>
    </location>
</feature>
<evidence type="ECO:0000313" key="4">
    <source>
        <dbReference type="EMBL" id="RUO24043.1"/>
    </source>
</evidence>
<evidence type="ECO:0000313" key="5">
    <source>
        <dbReference type="Proteomes" id="UP000288293"/>
    </source>
</evidence>
<feature type="signal peptide" evidence="1">
    <location>
        <begin position="1"/>
        <end position="21"/>
    </location>
</feature>
<dbReference type="RefSeq" id="WP_126804464.1">
    <property type="nucleotide sequence ID" value="NZ_PIPL01000003.1"/>
</dbReference>
<dbReference type="InterPro" id="IPR001375">
    <property type="entry name" value="Peptidase_S9_cat"/>
</dbReference>
<dbReference type="Proteomes" id="UP000288293">
    <property type="component" value="Unassembled WGS sequence"/>
</dbReference>
<organism evidence="4 5">
    <name type="scientific">Aliidiomarina minuta</name>
    <dbReference type="NCBI Taxonomy" id="880057"/>
    <lineage>
        <taxon>Bacteria</taxon>
        <taxon>Pseudomonadati</taxon>
        <taxon>Pseudomonadota</taxon>
        <taxon>Gammaproteobacteria</taxon>
        <taxon>Alteromonadales</taxon>
        <taxon>Idiomarinaceae</taxon>
        <taxon>Aliidiomarina</taxon>
    </lineage>
</organism>
<dbReference type="OrthoDB" id="9812921at2"/>
<proteinExistence type="predicted"/>
<dbReference type="PANTHER" id="PTHR11731:SF193">
    <property type="entry name" value="DIPEPTIDYL PEPTIDASE 9"/>
    <property type="match status" value="1"/>
</dbReference>
<dbReference type="GO" id="GO:0008236">
    <property type="term" value="F:serine-type peptidase activity"/>
    <property type="evidence" value="ECO:0007669"/>
    <property type="project" value="InterPro"/>
</dbReference>